<dbReference type="AlphaFoldDB" id="A0A2J0YT58"/>
<keyword evidence="4" id="KW-0804">Transcription</keyword>
<evidence type="ECO:0000256" key="3">
    <source>
        <dbReference type="ARBA" id="ARBA00023125"/>
    </source>
</evidence>
<dbReference type="GO" id="GO:0005829">
    <property type="term" value="C:cytosol"/>
    <property type="evidence" value="ECO:0007669"/>
    <property type="project" value="TreeGrafter"/>
</dbReference>
<evidence type="ECO:0000313" key="7">
    <source>
        <dbReference type="Proteomes" id="UP000231987"/>
    </source>
</evidence>
<dbReference type="RefSeq" id="WP_100675127.1">
    <property type="nucleotide sequence ID" value="NZ_NJGD01000045.1"/>
</dbReference>
<dbReference type="GO" id="GO:0003700">
    <property type="term" value="F:DNA-binding transcription factor activity"/>
    <property type="evidence" value="ECO:0007669"/>
    <property type="project" value="TreeGrafter"/>
</dbReference>
<dbReference type="InterPro" id="IPR001387">
    <property type="entry name" value="Cro/C1-type_HTH"/>
</dbReference>
<organism evidence="6 7">
    <name type="scientific">Rhizobium meliloti</name>
    <name type="common">Ensifer meliloti</name>
    <name type="synonym">Sinorhizobium meliloti</name>
    <dbReference type="NCBI Taxonomy" id="382"/>
    <lineage>
        <taxon>Bacteria</taxon>
        <taxon>Pseudomonadati</taxon>
        <taxon>Pseudomonadota</taxon>
        <taxon>Alphaproteobacteria</taxon>
        <taxon>Hyphomicrobiales</taxon>
        <taxon>Rhizobiaceae</taxon>
        <taxon>Sinorhizobium/Ensifer group</taxon>
        <taxon>Sinorhizobium</taxon>
    </lineage>
</organism>
<dbReference type="InterPro" id="IPR018653">
    <property type="entry name" value="ScfR_C"/>
</dbReference>
<dbReference type="InterPro" id="IPR010359">
    <property type="entry name" value="IrrE_HExxH"/>
</dbReference>
<proteinExistence type="inferred from homology"/>
<dbReference type="InterPro" id="IPR050807">
    <property type="entry name" value="TransReg_Diox_bact_type"/>
</dbReference>
<sequence length="467" mass="51926">MEKSGVYLGPRLRRLRKDLGLTQAMMASDLEVSPSYVALMEGSQRPVTAEVLLRLAKVYKIDISALADDSMPELIGRLQSTIKDPIFADIDVSPLEVADVLSSFPGFAEAMLRLYTAYKEEQLALADQRQVAMEDRGSDEVADPIAEVRRFLVARRNCFPGIDVAAEKLAAGVAEAGGLASYLMQRHQLRVRRIPSEVMSGSVRRLDRHRREVLLDDGLDAASQNFQLAQQLAYIEFDDNIGNLVQEGSLATESARRLTHRALAGYFAAAVVMPYTQFARAVEARCYDVEALARQFGTSFEQTAHRLTTLQKPGQERIPFFFIRVDAAGNVSKRLDSANFPFARHGGGCPLWTLHQVFSTPRTVVTQWLELPEGQRFFSIARTVSSGGGAFGVLRVDRAVALVCEASHAERLIYYRHYSQPVTPTPIGIACRLCQRDSCTSRSEPPIGRQILPDYYRRTDAPFGFSD</sequence>
<dbReference type="Gene3D" id="1.10.260.40">
    <property type="entry name" value="lambda repressor-like DNA-binding domains"/>
    <property type="match status" value="1"/>
</dbReference>
<dbReference type="CDD" id="cd00093">
    <property type="entry name" value="HTH_XRE"/>
    <property type="match status" value="1"/>
</dbReference>
<dbReference type="SUPFAM" id="SSF47413">
    <property type="entry name" value="lambda repressor-like DNA-binding domains"/>
    <property type="match status" value="1"/>
</dbReference>
<protein>
    <submittedName>
        <fullName evidence="6">XRE family transcriptional regulator</fullName>
    </submittedName>
</protein>
<dbReference type="PANTHER" id="PTHR46797">
    <property type="entry name" value="HTH-TYPE TRANSCRIPTIONAL REGULATOR"/>
    <property type="match status" value="1"/>
</dbReference>
<dbReference type="PIRSF" id="PIRSF019251">
    <property type="entry name" value="Rv0465c"/>
    <property type="match status" value="1"/>
</dbReference>
<reference evidence="6 7" key="1">
    <citation type="submission" date="2017-06" db="EMBL/GenBank/DDBJ databases">
        <title>Ensifer strains isolated from leguminous trees and herbs display diverse denitrification phenotypes with some acting as strong N2O sinks.</title>
        <authorList>
            <person name="Woliy K."/>
            <person name="Mania D."/>
            <person name="Bakken L.R."/>
            <person name="Frostegard A."/>
        </authorList>
    </citation>
    <scope>NUCLEOTIDE SEQUENCE [LARGE SCALE GENOMIC DNA]</scope>
    <source>
        <strain evidence="6 7">AC50a</strain>
    </source>
</reference>
<keyword evidence="2" id="KW-0805">Transcription regulation</keyword>
<dbReference type="EMBL" id="NJGD01000045">
    <property type="protein sequence ID" value="PJR08441.1"/>
    <property type="molecule type" value="Genomic_DNA"/>
</dbReference>
<accession>A0A2J0YT58</accession>
<dbReference type="InterPro" id="IPR010982">
    <property type="entry name" value="Lambda_DNA-bd_dom_sf"/>
</dbReference>
<gene>
    <name evidence="6" type="ORF">CEJ86_33025</name>
</gene>
<dbReference type="SMART" id="SM00530">
    <property type="entry name" value="HTH_XRE"/>
    <property type="match status" value="1"/>
</dbReference>
<dbReference type="Pfam" id="PF13560">
    <property type="entry name" value="HTH_31"/>
    <property type="match status" value="1"/>
</dbReference>
<evidence type="ECO:0000256" key="1">
    <source>
        <dbReference type="ARBA" id="ARBA00007227"/>
    </source>
</evidence>
<name>A0A2J0YT58_RHIML</name>
<dbReference type="Pfam" id="PF06114">
    <property type="entry name" value="Peptidase_M78"/>
    <property type="match status" value="1"/>
</dbReference>
<comment type="caution">
    <text evidence="6">The sequence shown here is derived from an EMBL/GenBank/DDBJ whole genome shotgun (WGS) entry which is preliminary data.</text>
</comment>
<dbReference type="PANTHER" id="PTHR46797:SF23">
    <property type="entry name" value="HTH-TYPE TRANSCRIPTIONAL REGULATOR SUTR"/>
    <property type="match status" value="1"/>
</dbReference>
<dbReference type="GO" id="GO:0003677">
    <property type="term" value="F:DNA binding"/>
    <property type="evidence" value="ECO:0007669"/>
    <property type="project" value="UniProtKB-KW"/>
</dbReference>
<evidence type="ECO:0000259" key="5">
    <source>
        <dbReference type="PROSITE" id="PS50943"/>
    </source>
</evidence>
<dbReference type="Proteomes" id="UP000231987">
    <property type="component" value="Unassembled WGS sequence"/>
</dbReference>
<dbReference type="InterPro" id="IPR026281">
    <property type="entry name" value="HTH_RamB"/>
</dbReference>
<evidence type="ECO:0000256" key="4">
    <source>
        <dbReference type="ARBA" id="ARBA00023163"/>
    </source>
</evidence>
<feature type="domain" description="HTH cro/C1-type" evidence="5">
    <location>
        <begin position="12"/>
        <end position="66"/>
    </location>
</feature>
<evidence type="ECO:0000313" key="6">
    <source>
        <dbReference type="EMBL" id="PJR08441.1"/>
    </source>
</evidence>
<keyword evidence="3" id="KW-0238">DNA-binding</keyword>
<dbReference type="Pfam" id="PF09856">
    <property type="entry name" value="ScfRs"/>
    <property type="match status" value="1"/>
</dbReference>
<dbReference type="PROSITE" id="PS50943">
    <property type="entry name" value="HTH_CROC1"/>
    <property type="match status" value="1"/>
</dbReference>
<evidence type="ECO:0000256" key="2">
    <source>
        <dbReference type="ARBA" id="ARBA00023015"/>
    </source>
</evidence>
<comment type="similarity">
    <text evidence="1">Belongs to the short-chain fatty acyl-CoA assimilation regulator (ScfR) family.</text>
</comment>